<evidence type="ECO:0000313" key="1">
    <source>
        <dbReference type="EMBL" id="MFD0991221.1"/>
    </source>
</evidence>
<keyword evidence="2" id="KW-1185">Reference proteome</keyword>
<dbReference type="SUPFAM" id="SSF82171">
    <property type="entry name" value="DPP6 N-terminal domain-like"/>
    <property type="match status" value="1"/>
</dbReference>
<comment type="caution">
    <text evidence="1">The sequence shown here is derived from an EMBL/GenBank/DDBJ whole genome shotgun (WGS) entry which is preliminary data.</text>
</comment>
<evidence type="ECO:0000313" key="2">
    <source>
        <dbReference type="Proteomes" id="UP001597061"/>
    </source>
</evidence>
<name>A0ABW3JNT5_9FLAO</name>
<reference evidence="2" key="1">
    <citation type="journal article" date="2019" name="Int. J. Syst. Evol. Microbiol.">
        <title>The Global Catalogue of Microorganisms (GCM) 10K type strain sequencing project: providing services to taxonomists for standard genome sequencing and annotation.</title>
        <authorList>
            <consortium name="The Broad Institute Genomics Platform"/>
            <consortium name="The Broad Institute Genome Sequencing Center for Infectious Disease"/>
            <person name="Wu L."/>
            <person name="Ma J."/>
        </authorList>
    </citation>
    <scope>NUCLEOTIDE SEQUENCE [LARGE SCALE GENOMIC DNA]</scope>
    <source>
        <strain evidence="2">CCUG 62414</strain>
    </source>
</reference>
<organism evidence="1 2">
    <name type="scientific">Mariniflexile jejuense</name>
    <dbReference type="NCBI Taxonomy" id="1173582"/>
    <lineage>
        <taxon>Bacteria</taxon>
        <taxon>Pseudomonadati</taxon>
        <taxon>Bacteroidota</taxon>
        <taxon>Flavobacteriia</taxon>
        <taxon>Flavobacteriales</taxon>
        <taxon>Flavobacteriaceae</taxon>
        <taxon>Mariniflexile</taxon>
    </lineage>
</organism>
<dbReference type="InterPro" id="IPR026341">
    <property type="entry name" value="T9SS_type_B"/>
</dbReference>
<dbReference type="Pfam" id="PF13585">
    <property type="entry name" value="CHU_C"/>
    <property type="match status" value="1"/>
</dbReference>
<accession>A0ABW3JNT5</accession>
<sequence>MVKNVVAVIILFSVFFGYSQKEASNWYFGDNAGIRFNNDGTVSELKNGQLSTIEGCTTISDANGDLLFYTDGVTVYNKNHQAMSNGFGLYGDPSSTQSAIVIPQPNNPNLYYIFTVDTTVQDDPNYGFNYSVVDMTLNGGLGNVTIKNSNLLPLSSEKVTAVVKDCVSQSIWIITLAHNSTIQDDYYDTFFAYEVSNTGLNTTPITSKTSNIVDGRGYLKFSPDGTKLASANTPAGLFIYDFDKTTGIVSNEKNIAINFSLNGQKPQISYGLEFSQNNELLYVTTYYQTNRNEGNNPAAQYGALLQYNLTAANISSSEFVVDHRQTYRGGLQLGPNGKIYRTMNTNYNQGLPYLSVINEPNNIGAACNYVNNSLVLSNNARQGLPPFITSFFSEKIDIIGNQAKSIELFLCDGDTYMLKSPEIAGATYEWTYNGTPITNNTFELEVTQSGLYEVFIDRNINECDKTLQGVANVTYNPNPIAYNYTLTQCDEDGILGGITRINLNQASSYLTGNISGLSTLFYSDAARLNEITNPEAYEFNADNPLPIYVKVINDKTACFDFSILTLNVSITQIETFTPTPLCDELGSEDGINTFNLDTITNNIQTANNFNFPITYFETYDDALLEKNSLGTTYKNTKPYLQTIFARIENDNKCYGISKVNLVVNKLPNIESTSESLYCLNNFPKTITLNAGIVNDSPNNYTYNWSTGESSYEIKINQTGIYSVTITNANGCSKTSTITVNPSNIATIESIKVEDVTTQNNTITVLVSGEGIYEYALYDENEILVTPYQESNYFENIKPGIYSVFVKDVKNNCGEVPEKVSVIGYPKYFTPNGDGYNDTWQIYGVSSMFQPNTKIQIFNRFGKLMKEISPLREGWNGIINGEIVPADDYWFTVKLQDGRIFKNHFSLKR</sequence>
<dbReference type="NCBIfam" id="TIGR04131">
    <property type="entry name" value="Bac_Flav_CTERM"/>
    <property type="match status" value="1"/>
</dbReference>
<proteinExistence type="predicted"/>
<dbReference type="EMBL" id="JBHTJI010000042">
    <property type="protein sequence ID" value="MFD0991221.1"/>
    <property type="molecule type" value="Genomic_DNA"/>
</dbReference>
<protein>
    <submittedName>
        <fullName evidence="1">T9SS type B sorting domain-containing protein</fullName>
    </submittedName>
</protein>
<gene>
    <name evidence="1" type="ORF">ACFQ1R_14030</name>
</gene>
<dbReference type="Proteomes" id="UP001597061">
    <property type="component" value="Unassembled WGS sequence"/>
</dbReference>
<dbReference type="RefSeq" id="WP_379926903.1">
    <property type="nucleotide sequence ID" value="NZ_JBHTJI010000042.1"/>
</dbReference>